<organism evidence="18 19">
    <name type="scientific">Candidatus Methylopumilus rimovensis</name>
    <dbReference type="NCBI Taxonomy" id="2588535"/>
    <lineage>
        <taxon>Bacteria</taxon>
        <taxon>Pseudomonadati</taxon>
        <taxon>Pseudomonadota</taxon>
        <taxon>Betaproteobacteria</taxon>
        <taxon>Nitrosomonadales</taxon>
        <taxon>Methylophilaceae</taxon>
        <taxon>Candidatus Methylopumilus</taxon>
    </lineage>
</organism>
<dbReference type="PANTHER" id="PTHR43013">
    <property type="entry name" value="GLUTAMYL-TRNA REDUCTASE"/>
    <property type="match status" value="1"/>
</dbReference>
<evidence type="ECO:0000256" key="14">
    <source>
        <dbReference type="RuleBase" id="RU000584"/>
    </source>
</evidence>
<evidence type="ECO:0000256" key="8">
    <source>
        <dbReference type="ARBA" id="ARBA00068659"/>
    </source>
</evidence>
<comment type="subunit">
    <text evidence="9">Homodimer.</text>
</comment>
<evidence type="ECO:0000256" key="10">
    <source>
        <dbReference type="PIRSR" id="PIRSR000445-1"/>
    </source>
</evidence>
<dbReference type="Pfam" id="PF00745">
    <property type="entry name" value="GlutR_dimer"/>
    <property type="match status" value="1"/>
</dbReference>
<dbReference type="InterPro" id="IPR036291">
    <property type="entry name" value="NAD(P)-bd_dom_sf"/>
</dbReference>
<feature type="domain" description="Glutamyl-tRNA reductase N-terminal" evidence="17">
    <location>
        <begin position="6"/>
        <end position="151"/>
    </location>
</feature>
<dbReference type="InterPro" id="IPR036453">
    <property type="entry name" value="GluRdtase_dimer_dom_sf"/>
</dbReference>
<evidence type="ECO:0000256" key="4">
    <source>
        <dbReference type="ARBA" id="ARBA00022857"/>
    </source>
</evidence>
<accession>A0AAE6KNR4</accession>
<dbReference type="InterPro" id="IPR018214">
    <property type="entry name" value="GluRdtase_CS"/>
</dbReference>
<feature type="binding site" evidence="9 11">
    <location>
        <position position="104"/>
    </location>
    <ligand>
        <name>substrate</name>
    </ligand>
</feature>
<comment type="similarity">
    <text evidence="2 9 14">Belongs to the glutamyl-tRNA reductase family.</text>
</comment>
<evidence type="ECO:0000259" key="15">
    <source>
        <dbReference type="Pfam" id="PF00745"/>
    </source>
</evidence>
<evidence type="ECO:0000256" key="3">
    <source>
        <dbReference type="ARBA" id="ARBA00012970"/>
    </source>
</evidence>
<dbReference type="NCBIfam" id="TIGR01035">
    <property type="entry name" value="hemA"/>
    <property type="match status" value="1"/>
</dbReference>
<dbReference type="InterPro" id="IPR000343">
    <property type="entry name" value="4pyrrol_synth_GluRdtase"/>
</dbReference>
<protein>
    <recommendedName>
        <fullName evidence="8 9">Glutamyl-tRNA reductase</fullName>
        <shortName evidence="9">GluTR</shortName>
        <ecNumber evidence="3 9">1.2.1.70</ecNumber>
    </recommendedName>
</protein>
<dbReference type="GO" id="GO:0008883">
    <property type="term" value="F:glutamyl-tRNA reductase activity"/>
    <property type="evidence" value="ECO:0007669"/>
    <property type="project" value="UniProtKB-UniRule"/>
</dbReference>
<dbReference type="EMBL" id="CP040986">
    <property type="protein sequence ID" value="QDD13021.1"/>
    <property type="molecule type" value="Genomic_DNA"/>
</dbReference>
<evidence type="ECO:0000256" key="5">
    <source>
        <dbReference type="ARBA" id="ARBA00023002"/>
    </source>
</evidence>
<comment type="function">
    <text evidence="9">Catalyzes the NADPH-dependent reduction of glutamyl-tRNA(Glu) to glutamate 1-semialdehyde (GSA).</text>
</comment>
<dbReference type="HAMAP" id="MF_00087">
    <property type="entry name" value="Glu_tRNA_reductase"/>
    <property type="match status" value="1"/>
</dbReference>
<dbReference type="InterPro" id="IPR006151">
    <property type="entry name" value="Shikm_DH/Glu-tRNA_Rdtase"/>
</dbReference>
<evidence type="ECO:0000313" key="18">
    <source>
        <dbReference type="EMBL" id="QDD13021.1"/>
    </source>
</evidence>
<evidence type="ECO:0000259" key="16">
    <source>
        <dbReference type="Pfam" id="PF01488"/>
    </source>
</evidence>
<feature type="domain" description="Tetrapyrrole biosynthesis glutamyl-tRNA reductase dimerisation" evidence="15">
    <location>
        <begin position="315"/>
        <end position="410"/>
    </location>
</feature>
<dbReference type="Gene3D" id="3.30.460.30">
    <property type="entry name" value="Glutamyl-tRNA reductase, N-terminal domain"/>
    <property type="match status" value="1"/>
</dbReference>
<name>A0AAE6KNR4_9PROT</name>
<evidence type="ECO:0000256" key="13">
    <source>
        <dbReference type="PIRSR" id="PIRSR000445-4"/>
    </source>
</evidence>
<dbReference type="InterPro" id="IPR015895">
    <property type="entry name" value="4pyrrol_synth_GluRdtase_N"/>
</dbReference>
<reference evidence="18 19" key="1">
    <citation type="journal article" date="2019" name="ISME J.">
        <title>Evolution in action: habitat transition from sediment to the pelagial leads to genome streamlining in Methylophilaceae.</title>
        <authorList>
            <person name="Salcher M."/>
            <person name="Schaefle D."/>
            <person name="Kaspar M."/>
            <person name="Neuenschwander S.M."/>
            <person name="Ghai R."/>
        </authorList>
    </citation>
    <scope>NUCLEOTIDE SEQUENCE [LARGE SCALE GENOMIC DNA]</scope>
    <source>
        <strain evidence="18 19">MMS-RI-1</strain>
    </source>
</reference>
<dbReference type="SUPFAM" id="SSF69075">
    <property type="entry name" value="Glutamyl tRNA-reductase dimerization domain"/>
    <property type="match status" value="1"/>
</dbReference>
<dbReference type="EC" id="1.2.1.70" evidence="3 9"/>
<dbReference type="Gene3D" id="3.40.50.720">
    <property type="entry name" value="NAD(P)-binding Rossmann-like Domain"/>
    <property type="match status" value="1"/>
</dbReference>
<evidence type="ECO:0000259" key="17">
    <source>
        <dbReference type="Pfam" id="PF05201"/>
    </source>
</evidence>
<dbReference type="PANTHER" id="PTHR43013:SF1">
    <property type="entry name" value="GLUTAMYL-TRNA REDUCTASE"/>
    <property type="match status" value="1"/>
</dbReference>
<dbReference type="Proteomes" id="UP000312102">
    <property type="component" value="Chromosome"/>
</dbReference>
<dbReference type="SUPFAM" id="SSF51735">
    <property type="entry name" value="NAD(P)-binding Rossmann-fold domains"/>
    <property type="match status" value="1"/>
</dbReference>
<dbReference type="Pfam" id="PF05201">
    <property type="entry name" value="GlutR_N"/>
    <property type="match status" value="1"/>
</dbReference>
<evidence type="ECO:0000256" key="12">
    <source>
        <dbReference type="PIRSR" id="PIRSR000445-3"/>
    </source>
</evidence>
<dbReference type="RefSeq" id="WP_139872926.1">
    <property type="nucleotide sequence ID" value="NZ_CP040985.1"/>
</dbReference>
<feature type="binding site" evidence="9 11">
    <location>
        <position position="115"/>
    </location>
    <ligand>
        <name>substrate</name>
    </ligand>
</feature>
<dbReference type="GO" id="GO:0019353">
    <property type="term" value="P:protoporphyrinogen IX biosynthetic process from glutamate"/>
    <property type="evidence" value="ECO:0007669"/>
    <property type="project" value="TreeGrafter"/>
</dbReference>
<evidence type="ECO:0000313" key="19">
    <source>
        <dbReference type="Proteomes" id="UP000312102"/>
    </source>
</evidence>
<feature type="binding site" evidence="9 11">
    <location>
        <begin position="48"/>
        <end position="51"/>
    </location>
    <ligand>
        <name>substrate</name>
    </ligand>
</feature>
<feature type="active site" description="Nucleophile" evidence="9 10">
    <location>
        <position position="49"/>
    </location>
</feature>
<evidence type="ECO:0000256" key="2">
    <source>
        <dbReference type="ARBA" id="ARBA00005916"/>
    </source>
</evidence>
<dbReference type="InterPro" id="IPR036343">
    <property type="entry name" value="GluRdtase_N_sf"/>
</dbReference>
<keyword evidence="4 9" id="KW-0521">NADP</keyword>
<dbReference type="KEGG" id="mrk:FIT61_00740"/>
<keyword evidence="19" id="KW-1185">Reference proteome</keyword>
<dbReference type="Pfam" id="PF01488">
    <property type="entry name" value="Shikimate_DH"/>
    <property type="match status" value="1"/>
</dbReference>
<comment type="catalytic activity">
    <reaction evidence="7 9 14">
        <text>(S)-4-amino-5-oxopentanoate + tRNA(Glu) + NADP(+) = L-glutamyl-tRNA(Glu) + NADPH + H(+)</text>
        <dbReference type="Rhea" id="RHEA:12344"/>
        <dbReference type="Rhea" id="RHEA-COMP:9663"/>
        <dbReference type="Rhea" id="RHEA-COMP:9680"/>
        <dbReference type="ChEBI" id="CHEBI:15378"/>
        <dbReference type="ChEBI" id="CHEBI:57501"/>
        <dbReference type="ChEBI" id="CHEBI:57783"/>
        <dbReference type="ChEBI" id="CHEBI:58349"/>
        <dbReference type="ChEBI" id="CHEBI:78442"/>
        <dbReference type="ChEBI" id="CHEBI:78520"/>
        <dbReference type="EC" id="1.2.1.70"/>
    </reaction>
</comment>
<feature type="site" description="Important for activity" evidence="9 13">
    <location>
        <position position="94"/>
    </location>
</feature>
<evidence type="ECO:0000256" key="6">
    <source>
        <dbReference type="ARBA" id="ARBA00023244"/>
    </source>
</evidence>
<evidence type="ECO:0000256" key="7">
    <source>
        <dbReference type="ARBA" id="ARBA00047464"/>
    </source>
</evidence>
<evidence type="ECO:0000256" key="11">
    <source>
        <dbReference type="PIRSR" id="PIRSR000445-2"/>
    </source>
</evidence>
<dbReference type="FunFam" id="3.40.50.720:FF:000031">
    <property type="entry name" value="Glutamyl-tRNA reductase"/>
    <property type="match status" value="1"/>
</dbReference>
<keyword evidence="5 9" id="KW-0560">Oxidoreductase</keyword>
<dbReference type="AlphaFoldDB" id="A0AAE6KNR4"/>
<feature type="domain" description="Quinate/shikimate 5-dehydrogenase/glutamyl-tRNA reductase" evidence="16">
    <location>
        <begin position="166"/>
        <end position="300"/>
    </location>
</feature>
<feature type="binding site" evidence="9 11">
    <location>
        <begin position="109"/>
        <end position="111"/>
    </location>
    <ligand>
        <name>substrate</name>
    </ligand>
</feature>
<comment type="domain">
    <text evidence="9">Possesses an unusual extended V-shaped dimeric structure with each monomer consisting of three distinct domains arranged along a curved 'spinal' alpha-helix. The N-terminal catalytic domain specifically recognizes the glutamate moiety of the substrate. The second domain is the NADPH-binding domain, and the third C-terminal domain is responsible for dimerization.</text>
</comment>
<dbReference type="GO" id="GO:0050661">
    <property type="term" value="F:NADP binding"/>
    <property type="evidence" value="ECO:0007669"/>
    <property type="project" value="InterPro"/>
</dbReference>
<dbReference type="FunFam" id="3.30.460.30:FF:000001">
    <property type="entry name" value="Glutamyl-tRNA reductase"/>
    <property type="match status" value="1"/>
</dbReference>
<sequence>MQLYTVGINHTTAPIAIREKVAFDPDHLSQALLGLMEHKVSEAAILSTCNRSEIYAKARDPQIIIDWLCKYHDIKLKMVESHLYVYENQEAIQHAFRVASGLDSMVLGEPQILGQMKQAIKTAENTGTLGVLLNKLFQKTFSVAKEVRTKTDIGMSSISMAAASIKLAERIFGDLKTSKVLFIGAGEMIELCAEHIKNKKPKSITVANRSLDRGLALAKHMKGDACLISELYDRLHEFDIVVSSTASQLPIVGLGMVERALKTRRNRPMFMVDLAVPRDIEPEVGNLNDVYLYTVDDLSHLIEEGLTNRQSAAIEAEKLIDDHVKDFAQWLKTRTIVPTIKALRDHAESYRMTELKKAQKLLNQGMKPEEALEVLSKALANKFLHHPSQALNEAHGEEHELLTKTLKKIYPLKD</sequence>
<evidence type="ECO:0000256" key="1">
    <source>
        <dbReference type="ARBA" id="ARBA00005059"/>
    </source>
</evidence>
<dbReference type="InterPro" id="IPR015896">
    <property type="entry name" value="4pyrrol_synth_GluRdtase_dimer"/>
</dbReference>
<dbReference type="SUPFAM" id="SSF69742">
    <property type="entry name" value="Glutamyl tRNA-reductase catalytic, N-terminal domain"/>
    <property type="match status" value="1"/>
</dbReference>
<dbReference type="PROSITE" id="PS00747">
    <property type="entry name" value="GLUTR"/>
    <property type="match status" value="1"/>
</dbReference>
<gene>
    <name evidence="9" type="primary">hemA</name>
    <name evidence="18" type="ORF">FIT61_00740</name>
</gene>
<proteinExistence type="inferred from homology"/>
<feature type="binding site" evidence="9 12">
    <location>
        <begin position="184"/>
        <end position="189"/>
    </location>
    <ligand>
        <name>NADP(+)</name>
        <dbReference type="ChEBI" id="CHEBI:58349"/>
    </ligand>
</feature>
<dbReference type="CDD" id="cd05213">
    <property type="entry name" value="NAD_bind_Glutamyl_tRNA_reduct"/>
    <property type="match status" value="1"/>
</dbReference>
<dbReference type="PIRSF" id="PIRSF000445">
    <property type="entry name" value="4pyrrol_synth_GluRdtase"/>
    <property type="match status" value="1"/>
</dbReference>
<comment type="miscellaneous">
    <text evidence="9">During catalysis, the active site Cys acts as a nucleophile attacking the alpha-carbonyl group of tRNA-bound glutamate with the formation of a thioester intermediate between enzyme and glutamate, and the concomitant release of tRNA(Glu). The thioester intermediate is finally reduced by direct hydride transfer from NADPH, to form the product GSA.</text>
</comment>
<evidence type="ECO:0000256" key="9">
    <source>
        <dbReference type="HAMAP-Rule" id="MF_00087"/>
    </source>
</evidence>
<comment type="pathway">
    <text evidence="1 9 14">Porphyrin-containing compound metabolism; protoporphyrin-IX biosynthesis; 5-aminolevulinate from L-glutamyl-tRNA(Glu): step 1/2.</text>
</comment>
<keyword evidence="6 9" id="KW-0627">Porphyrin biosynthesis</keyword>